<feature type="transmembrane region" description="Helical" evidence="6">
    <location>
        <begin position="29"/>
        <end position="53"/>
    </location>
</feature>
<dbReference type="PIRSF" id="PIRSF006060">
    <property type="entry name" value="AA_transporter"/>
    <property type="match status" value="1"/>
</dbReference>
<feature type="transmembrane region" description="Helical" evidence="6">
    <location>
        <begin position="223"/>
        <end position="255"/>
    </location>
</feature>
<evidence type="ECO:0000256" key="2">
    <source>
        <dbReference type="ARBA" id="ARBA00022448"/>
    </source>
</evidence>
<name>A0A8H3EMQ9_9LECA</name>
<feature type="transmembrane region" description="Helical" evidence="6">
    <location>
        <begin position="287"/>
        <end position="310"/>
    </location>
</feature>
<dbReference type="PANTHER" id="PTHR45649">
    <property type="entry name" value="AMINO-ACID PERMEASE BAT1"/>
    <property type="match status" value="1"/>
</dbReference>
<dbReference type="OrthoDB" id="3257095at2759"/>
<accession>A0A8H3EMQ9</accession>
<dbReference type="AlphaFoldDB" id="A0A8H3EMQ9"/>
<evidence type="ECO:0000256" key="1">
    <source>
        <dbReference type="ARBA" id="ARBA00004141"/>
    </source>
</evidence>
<feature type="transmembrane region" description="Helical" evidence="6">
    <location>
        <begin position="103"/>
        <end position="123"/>
    </location>
</feature>
<gene>
    <name evidence="7" type="ORF">GOMPHAMPRED_003331</name>
</gene>
<evidence type="ECO:0000313" key="8">
    <source>
        <dbReference type="Proteomes" id="UP000664169"/>
    </source>
</evidence>
<feature type="transmembrane region" description="Helical" evidence="6">
    <location>
        <begin position="404"/>
        <end position="423"/>
    </location>
</feature>
<protein>
    <submittedName>
        <fullName evidence="7">Uncharacterized protein</fullName>
    </submittedName>
</protein>
<keyword evidence="3 6" id="KW-0812">Transmembrane</keyword>
<comment type="subcellular location">
    <subcellularLocation>
        <location evidence="1">Membrane</location>
        <topology evidence="1">Multi-pass membrane protein</topology>
    </subcellularLocation>
</comment>
<dbReference type="Proteomes" id="UP000664169">
    <property type="component" value="Unassembled WGS sequence"/>
</dbReference>
<evidence type="ECO:0000256" key="4">
    <source>
        <dbReference type="ARBA" id="ARBA00022989"/>
    </source>
</evidence>
<proteinExistence type="predicted"/>
<sequence>MAEMVSMTPTAGGQYHWVAILAPKSLSKILSYLAAWLTFISWQASVAGTAFATVQTIQGMVSLGVADYMPTQWQIPLMCWGLILIGIFFNTYAARFLPQVESFIMVIHIAGFFATIIPLLIWAPKTDPSVVFGVWRNDGGWDTQGVSFLVGLVGASYAFSGADSAAHMVEEVDNANLRVPQAMVWGVVLNGIMAVTVLVVLLFCLGDPESVLNTDFAFPAYQIYLNAVGNVGGTLALISIILFNGTAVIISIIATSSRATWAFSRDSGLPGWRTFAKLHPKSRLPLYCLYLTMIIGFVLSLIAFGSTLAFNDVVSLSLSSCYVTYMMGNGLLLWRRITGQIRPYSPESTELTNTVKTDSLSWGPWKVPGLLGILVNVIGLVFLFVVTIFSFFPTGVQPDPSLMNWSVFMFGVTMLFSVAWYVIAGHKDYDGPRVEFDLLREEAVVSFEKGSDTGAAL</sequence>
<keyword evidence="8" id="KW-1185">Reference proteome</keyword>
<dbReference type="InterPro" id="IPR002293">
    <property type="entry name" value="AA/rel_permease1"/>
</dbReference>
<dbReference type="EMBL" id="CAJPDQ010000002">
    <property type="protein sequence ID" value="CAF9905706.1"/>
    <property type="molecule type" value="Genomic_DNA"/>
</dbReference>
<keyword evidence="2" id="KW-0813">Transport</keyword>
<keyword evidence="5 6" id="KW-0472">Membrane</keyword>
<feature type="transmembrane region" description="Helical" evidence="6">
    <location>
        <begin position="73"/>
        <end position="91"/>
    </location>
</feature>
<feature type="transmembrane region" description="Helical" evidence="6">
    <location>
        <begin position="182"/>
        <end position="203"/>
    </location>
</feature>
<feature type="transmembrane region" description="Helical" evidence="6">
    <location>
        <begin position="316"/>
        <end position="334"/>
    </location>
</feature>
<evidence type="ECO:0000256" key="6">
    <source>
        <dbReference type="SAM" id="Phobius"/>
    </source>
</evidence>
<keyword evidence="4 6" id="KW-1133">Transmembrane helix</keyword>
<dbReference type="PANTHER" id="PTHR45649:SF1">
    <property type="entry name" value="TRANSPORTER, PUTATIVE (EUROFUNG)-RELATED"/>
    <property type="match status" value="1"/>
</dbReference>
<evidence type="ECO:0000313" key="7">
    <source>
        <dbReference type="EMBL" id="CAF9905706.1"/>
    </source>
</evidence>
<comment type="caution">
    <text evidence="7">The sequence shown here is derived from an EMBL/GenBank/DDBJ whole genome shotgun (WGS) entry which is preliminary data.</text>
</comment>
<feature type="transmembrane region" description="Helical" evidence="6">
    <location>
        <begin position="370"/>
        <end position="392"/>
    </location>
</feature>
<organism evidence="7 8">
    <name type="scientific">Gomphillus americanus</name>
    <dbReference type="NCBI Taxonomy" id="1940652"/>
    <lineage>
        <taxon>Eukaryota</taxon>
        <taxon>Fungi</taxon>
        <taxon>Dikarya</taxon>
        <taxon>Ascomycota</taxon>
        <taxon>Pezizomycotina</taxon>
        <taxon>Lecanoromycetes</taxon>
        <taxon>OSLEUM clade</taxon>
        <taxon>Ostropomycetidae</taxon>
        <taxon>Ostropales</taxon>
        <taxon>Graphidaceae</taxon>
        <taxon>Gomphilloideae</taxon>
        <taxon>Gomphillus</taxon>
    </lineage>
</organism>
<feature type="transmembrane region" description="Helical" evidence="6">
    <location>
        <begin position="143"/>
        <end position="162"/>
    </location>
</feature>
<evidence type="ECO:0000256" key="3">
    <source>
        <dbReference type="ARBA" id="ARBA00022692"/>
    </source>
</evidence>
<dbReference type="GO" id="GO:0022857">
    <property type="term" value="F:transmembrane transporter activity"/>
    <property type="evidence" value="ECO:0007669"/>
    <property type="project" value="InterPro"/>
</dbReference>
<dbReference type="GO" id="GO:0016020">
    <property type="term" value="C:membrane"/>
    <property type="evidence" value="ECO:0007669"/>
    <property type="project" value="UniProtKB-SubCell"/>
</dbReference>
<dbReference type="Pfam" id="PF13520">
    <property type="entry name" value="AA_permease_2"/>
    <property type="match status" value="1"/>
</dbReference>
<evidence type="ECO:0000256" key="5">
    <source>
        <dbReference type="ARBA" id="ARBA00023136"/>
    </source>
</evidence>
<reference evidence="7" key="1">
    <citation type="submission" date="2021-03" db="EMBL/GenBank/DDBJ databases">
        <authorList>
            <person name="Tagirdzhanova G."/>
        </authorList>
    </citation>
    <scope>NUCLEOTIDE SEQUENCE</scope>
</reference>
<dbReference type="Gene3D" id="1.20.1740.10">
    <property type="entry name" value="Amino acid/polyamine transporter I"/>
    <property type="match status" value="1"/>
</dbReference>